<dbReference type="EMBL" id="KZ824427">
    <property type="protein sequence ID" value="RAL03611.1"/>
    <property type="molecule type" value="Genomic_DNA"/>
</dbReference>
<evidence type="ECO:0000313" key="2">
    <source>
        <dbReference type="Proteomes" id="UP000249402"/>
    </source>
</evidence>
<dbReference type="AlphaFoldDB" id="A0A395H6Q3"/>
<dbReference type="GeneID" id="37219841"/>
<gene>
    <name evidence="1" type="ORF">BO80DRAFT_288382</name>
</gene>
<sequence>MNRRRSICARGEKYLPTYLPTYLPSYLYSSILVSLVVAHGFGDGVGVTLPTTTHVLVSVVVARSTTKVFDMEYRWLMDLPKPRKGREDWSCVRACVRGKERKN</sequence>
<dbReference type="VEuPathDB" id="FungiDB:BO80DRAFT_288382"/>
<dbReference type="RefSeq" id="XP_025577938.1">
    <property type="nucleotide sequence ID" value="XM_025714976.1"/>
</dbReference>
<dbReference type="Proteomes" id="UP000249402">
    <property type="component" value="Unassembled WGS sequence"/>
</dbReference>
<protein>
    <submittedName>
        <fullName evidence="1">Uncharacterized protein</fullName>
    </submittedName>
</protein>
<keyword evidence="2" id="KW-1185">Reference proteome</keyword>
<organism evidence="1 2">
    <name type="scientific">Aspergillus ibericus CBS 121593</name>
    <dbReference type="NCBI Taxonomy" id="1448316"/>
    <lineage>
        <taxon>Eukaryota</taxon>
        <taxon>Fungi</taxon>
        <taxon>Dikarya</taxon>
        <taxon>Ascomycota</taxon>
        <taxon>Pezizomycotina</taxon>
        <taxon>Eurotiomycetes</taxon>
        <taxon>Eurotiomycetidae</taxon>
        <taxon>Eurotiales</taxon>
        <taxon>Aspergillaceae</taxon>
        <taxon>Aspergillus</taxon>
        <taxon>Aspergillus subgen. Circumdati</taxon>
    </lineage>
</organism>
<evidence type="ECO:0000313" key="1">
    <source>
        <dbReference type="EMBL" id="RAL03611.1"/>
    </source>
</evidence>
<name>A0A395H6Q3_9EURO</name>
<proteinExistence type="predicted"/>
<reference evidence="1 2" key="1">
    <citation type="submission" date="2018-02" db="EMBL/GenBank/DDBJ databases">
        <title>The genomes of Aspergillus section Nigri reveals drivers in fungal speciation.</title>
        <authorList>
            <consortium name="DOE Joint Genome Institute"/>
            <person name="Vesth T.C."/>
            <person name="Nybo J."/>
            <person name="Theobald S."/>
            <person name="Brandl J."/>
            <person name="Frisvad J.C."/>
            <person name="Nielsen K.F."/>
            <person name="Lyhne E.K."/>
            <person name="Kogle M.E."/>
            <person name="Kuo A."/>
            <person name="Riley R."/>
            <person name="Clum A."/>
            <person name="Nolan M."/>
            <person name="Lipzen A."/>
            <person name="Salamov A."/>
            <person name="Henrissat B."/>
            <person name="Wiebenga A."/>
            <person name="De vries R.P."/>
            <person name="Grigoriev I.V."/>
            <person name="Mortensen U.H."/>
            <person name="Andersen M.R."/>
            <person name="Baker S.E."/>
        </authorList>
    </citation>
    <scope>NUCLEOTIDE SEQUENCE [LARGE SCALE GENOMIC DNA]</scope>
    <source>
        <strain evidence="1 2">CBS 121593</strain>
    </source>
</reference>
<accession>A0A395H6Q3</accession>